<keyword evidence="2" id="KW-1185">Reference proteome</keyword>
<dbReference type="PANTHER" id="PTHR35175:SF2">
    <property type="entry name" value="DUF1289 DOMAIN-CONTAINING PROTEIN"/>
    <property type="match status" value="1"/>
</dbReference>
<dbReference type="InterPro" id="IPR010710">
    <property type="entry name" value="DUF1289"/>
</dbReference>
<dbReference type="PANTHER" id="PTHR35175">
    <property type="entry name" value="DUF1289 DOMAIN-CONTAINING PROTEIN"/>
    <property type="match status" value="1"/>
</dbReference>
<accession>A0A9X7UVE6</accession>
<dbReference type="EMBL" id="CP046056">
    <property type="protein sequence ID" value="QQD24392.1"/>
    <property type="molecule type" value="Genomic_DNA"/>
</dbReference>
<dbReference type="Proteomes" id="UP000596074">
    <property type="component" value="Chromosome"/>
</dbReference>
<reference evidence="1 2" key="1">
    <citation type="submission" date="2019-11" db="EMBL/GenBank/DDBJ databases">
        <title>Venatorbacter sp. nov. a predator of Campylobacter and other Gram-negative bacteria.</title>
        <authorList>
            <person name="Saeedi A."/>
            <person name="Cummings N.J."/>
            <person name="Connerton I.F."/>
            <person name="Connerton P.L."/>
        </authorList>
    </citation>
    <scope>NUCLEOTIDE SEQUENCE [LARGE SCALE GENOMIC DNA]</scope>
    <source>
        <strain evidence="1">XL5</strain>
    </source>
</reference>
<evidence type="ECO:0000313" key="1">
    <source>
        <dbReference type="EMBL" id="QQD24392.1"/>
    </source>
</evidence>
<proteinExistence type="predicted"/>
<gene>
    <name evidence="1" type="ORF">GJQ55_07835</name>
</gene>
<evidence type="ECO:0000313" key="2">
    <source>
        <dbReference type="Proteomes" id="UP000596074"/>
    </source>
</evidence>
<dbReference type="KEGG" id="vcw:GJQ55_07835"/>
<name>A0A9X7UVE6_9GAMM</name>
<dbReference type="Pfam" id="PF06945">
    <property type="entry name" value="DUF1289"/>
    <property type="match status" value="1"/>
</dbReference>
<sequence>MSQRVKSPCVSICALDEQDICVGCYRTGDEIAQWTRLTDAERRQVLQRVAARERAAMNFIPVPGVPVKKP</sequence>
<protein>
    <submittedName>
        <fullName evidence="1">DUF1289 domain-containing protein</fullName>
    </submittedName>
</protein>
<dbReference type="RefSeq" id="WP_228344437.1">
    <property type="nucleotide sequence ID" value="NZ_CP046056.1"/>
</dbReference>
<dbReference type="AlphaFoldDB" id="A0A9X7UVE6"/>
<organism evidence="1 2">
    <name type="scientific">Venatoribacter cucullus</name>
    <dbReference type="NCBI Taxonomy" id="2661630"/>
    <lineage>
        <taxon>Bacteria</taxon>
        <taxon>Pseudomonadati</taxon>
        <taxon>Pseudomonadota</taxon>
        <taxon>Gammaproteobacteria</taxon>
        <taxon>Oceanospirillales</taxon>
        <taxon>Oceanospirillaceae</taxon>
        <taxon>Venatoribacter</taxon>
    </lineage>
</organism>